<protein>
    <submittedName>
        <fullName evidence="1">Nitronate monooxygenase</fullName>
    </submittedName>
</protein>
<proteinExistence type="predicted"/>
<keyword evidence="2" id="KW-1185">Reference proteome</keyword>
<keyword evidence="1" id="KW-0560">Oxidoreductase</keyword>
<organism evidence="1 2">
    <name type="scientific">Miniphocaeibacter halophilus</name>
    <dbReference type="NCBI Taxonomy" id="2931922"/>
    <lineage>
        <taxon>Bacteria</taxon>
        <taxon>Bacillati</taxon>
        <taxon>Bacillota</taxon>
        <taxon>Tissierellia</taxon>
        <taxon>Tissierellales</taxon>
        <taxon>Peptoniphilaceae</taxon>
        <taxon>Miniphocaeibacter</taxon>
    </lineage>
</organism>
<evidence type="ECO:0000313" key="1">
    <source>
        <dbReference type="EMBL" id="QQK08145.1"/>
    </source>
</evidence>
<sequence length="309" mass="33059">MNLQDILGIEYPIIQGGMANIATGEFAAAVSNAGGLGLIGTGGMTVEEAKENIEKCKKLTNKPFGVNIMLLNPNADEVAKLIVEYEVPVVTTGAGNPSKYIDEWKKHGIKIFPVIPAPSLAVRMERLGVDGVIAEGTESGGHIGEMTTMALIPQVCDVVKIPVIAAGGIASGRQMLAARALGAIGVQVGTCLLAAEECPIHENYKNRVIKAKSSNITVTGRIGGIPVRLIKNSMTNEYIKREKEGWTKEQLEIFTLGGLKKAVFDGDIDNGSLMAGQVVGQVKEIKAVKDIIKNLYDEYLEELEKLKCQ</sequence>
<keyword evidence="1" id="KW-0503">Monooxygenase</keyword>
<reference evidence="1 2" key="1">
    <citation type="journal article" date="2022" name="Int. J. Syst. Evol. Microbiol.">
        <title>Miniphocaeibacter halophilus sp. nov., an ammonium-tolerant acetate-producing bacterium isolated from a biogas system.</title>
        <authorList>
            <person name="Schnurer A."/>
            <person name="Singh A."/>
            <person name="Bi S."/>
            <person name="Qiao W."/>
            <person name="Westerholm M."/>
        </authorList>
    </citation>
    <scope>NUCLEOTIDE SEQUENCE [LARGE SCALE GENOMIC DNA]</scope>
    <source>
        <strain evidence="1 2">AMB_01</strain>
    </source>
</reference>
<dbReference type="EMBL" id="CP066744">
    <property type="protein sequence ID" value="QQK08145.1"/>
    <property type="molecule type" value="Genomic_DNA"/>
</dbReference>
<dbReference type="Proteomes" id="UP000595814">
    <property type="component" value="Chromosome"/>
</dbReference>
<accession>A0AC61MU54</accession>
<name>A0AC61MU54_9FIRM</name>
<evidence type="ECO:0000313" key="2">
    <source>
        <dbReference type="Proteomes" id="UP000595814"/>
    </source>
</evidence>
<gene>
    <name evidence="1" type="ORF">JFY71_01015</name>
</gene>